<gene>
    <name evidence="2" type="ORF">G4Y79_04040</name>
</gene>
<feature type="chain" id="PRO_5032281423" description="Lipoprotein" evidence="1">
    <location>
        <begin position="18"/>
        <end position="195"/>
    </location>
</feature>
<keyword evidence="1" id="KW-0732">Signal</keyword>
<evidence type="ECO:0000313" key="3">
    <source>
        <dbReference type="Proteomes" id="UP000594468"/>
    </source>
</evidence>
<dbReference type="RefSeq" id="WP_195171630.1">
    <property type="nucleotide sequence ID" value="NZ_CP062983.1"/>
</dbReference>
<feature type="signal peptide" evidence="1">
    <location>
        <begin position="1"/>
        <end position="17"/>
    </location>
</feature>
<dbReference type="AlphaFoldDB" id="A0A7S8IFK4"/>
<accession>A0A7S8IFK4</accession>
<organism evidence="2 3">
    <name type="scientific">Phototrophicus methaneseepsis</name>
    <dbReference type="NCBI Taxonomy" id="2710758"/>
    <lineage>
        <taxon>Bacteria</taxon>
        <taxon>Bacillati</taxon>
        <taxon>Chloroflexota</taxon>
        <taxon>Candidatus Thermofontia</taxon>
        <taxon>Phototrophicales</taxon>
        <taxon>Phototrophicaceae</taxon>
        <taxon>Phototrophicus</taxon>
    </lineage>
</organism>
<reference evidence="2 3" key="1">
    <citation type="submission" date="2020-02" db="EMBL/GenBank/DDBJ databases">
        <authorList>
            <person name="Zheng R.K."/>
            <person name="Sun C.M."/>
        </authorList>
    </citation>
    <scope>NUCLEOTIDE SEQUENCE [LARGE SCALE GENOMIC DNA]</scope>
    <source>
        <strain evidence="3">rifampicinis</strain>
    </source>
</reference>
<dbReference type="EMBL" id="CP062983">
    <property type="protein sequence ID" value="QPC83564.1"/>
    <property type="molecule type" value="Genomic_DNA"/>
</dbReference>
<dbReference type="KEGG" id="pmet:G4Y79_04040"/>
<proteinExistence type="predicted"/>
<sequence length="195" mass="21999">MQRLPFHLILFRICALSAVVTLLVACNIAPVATSDQETSGTPPNLVVPSVTPQLEMPPIPVPDGLTDERFVMSGICFEFAYQMRDQVIVLRDALSHIQFYGDIDASEQCSRPITRYPFNFEQGQTLAGIWSYGMGCTARHDILDAVRDDANQRYSLRLRFVTEGDCPYELIRPFFIGLPPEMHNYDVQIVVEQEA</sequence>
<dbReference type="Proteomes" id="UP000594468">
    <property type="component" value="Chromosome"/>
</dbReference>
<evidence type="ECO:0008006" key="4">
    <source>
        <dbReference type="Google" id="ProtNLM"/>
    </source>
</evidence>
<dbReference type="PROSITE" id="PS51257">
    <property type="entry name" value="PROKAR_LIPOPROTEIN"/>
    <property type="match status" value="1"/>
</dbReference>
<keyword evidence="3" id="KW-1185">Reference proteome</keyword>
<evidence type="ECO:0000313" key="2">
    <source>
        <dbReference type="EMBL" id="QPC83564.1"/>
    </source>
</evidence>
<protein>
    <recommendedName>
        <fullName evidence="4">Lipoprotein</fullName>
    </recommendedName>
</protein>
<name>A0A7S8IFK4_9CHLR</name>
<evidence type="ECO:0000256" key="1">
    <source>
        <dbReference type="SAM" id="SignalP"/>
    </source>
</evidence>